<protein>
    <submittedName>
        <fullName evidence="4">Uncharacterized protein</fullName>
    </submittedName>
</protein>
<comment type="similarity">
    <text evidence="1 3">Belongs to the short-chain dehydrogenases/reductases (SDR) family.</text>
</comment>
<dbReference type="GO" id="GO:0005737">
    <property type="term" value="C:cytoplasm"/>
    <property type="evidence" value="ECO:0007669"/>
    <property type="project" value="TreeGrafter"/>
</dbReference>
<dbReference type="GO" id="GO:0016616">
    <property type="term" value="F:oxidoreductase activity, acting on the CH-OH group of donors, NAD or NADP as acceptor"/>
    <property type="evidence" value="ECO:0007669"/>
    <property type="project" value="TreeGrafter"/>
</dbReference>
<dbReference type="VEuPathDB" id="VectorBase:AALB004591"/>
<dbReference type="FunFam" id="3.40.50.720:FF:000149">
    <property type="entry name" value="15-hydroxyprostaglandin dehydrogenase [NAD(+)]"/>
    <property type="match status" value="1"/>
</dbReference>
<dbReference type="GeneID" id="118464278"/>
<evidence type="ECO:0000256" key="3">
    <source>
        <dbReference type="RuleBase" id="RU000363"/>
    </source>
</evidence>
<dbReference type="RefSeq" id="XP_035787434.1">
    <property type="nucleotide sequence ID" value="XM_035931541.1"/>
</dbReference>
<dbReference type="Gene3D" id="3.40.50.720">
    <property type="entry name" value="NAD(P)-binding Rossmann-like Domain"/>
    <property type="match status" value="1"/>
</dbReference>
<dbReference type="EnsemblMetazoa" id="AALB004591-RA">
    <property type="protein sequence ID" value="AALB004591-PA"/>
    <property type="gene ID" value="AALB004591"/>
</dbReference>
<dbReference type="Proteomes" id="UP000069272">
    <property type="component" value="Chromosome 3L"/>
</dbReference>
<dbReference type="OrthoDB" id="417891at2759"/>
<name>A0A182FDK1_ANOAL</name>
<proteinExistence type="inferred from homology"/>
<dbReference type="PRINTS" id="PR00080">
    <property type="entry name" value="SDRFAMILY"/>
</dbReference>
<keyword evidence="2" id="KW-0560">Oxidoreductase</keyword>
<dbReference type="Pfam" id="PF00106">
    <property type="entry name" value="adh_short"/>
    <property type="match status" value="1"/>
</dbReference>
<dbReference type="PANTHER" id="PTHR44229">
    <property type="entry name" value="15-HYDROXYPROSTAGLANDIN DEHYDROGENASE [NAD(+)]"/>
    <property type="match status" value="1"/>
</dbReference>
<dbReference type="AlphaFoldDB" id="A0A182FDK1"/>
<evidence type="ECO:0000313" key="5">
    <source>
        <dbReference type="Proteomes" id="UP000069272"/>
    </source>
</evidence>
<dbReference type="PRINTS" id="PR01167">
    <property type="entry name" value="INSADHFAMILY"/>
</dbReference>
<sequence>MSLKHQKAVVIGGSGDIGVAICQNLLQEGVEKLCVLDVVDLTEAIRQQLQESNREAAILFKQCDIANRSALLEILEVDVIKALDSIDILVNSAGIASSEIPDQLISVNLTGVINSSLLGLNLMSRSKGGKGGVIVNVASVAGLEPIPFLPIYCASKHGVVSFSRSLGVPPVFASSGVKFVTICPGATRTKMFNHCMQIPIDVPGLQDMFEDYVKRFQAQSPDVVGKCVVRAITEGENGSAWICNEGVIAQHQFPQSLFL</sequence>
<dbReference type="STRING" id="7167.A0A182FDK1"/>
<dbReference type="VEuPathDB" id="VectorBase:AALB20_029231"/>
<dbReference type="InterPro" id="IPR036291">
    <property type="entry name" value="NAD(P)-bd_dom_sf"/>
</dbReference>
<reference evidence="4" key="2">
    <citation type="submission" date="2022-08" db="UniProtKB">
        <authorList>
            <consortium name="EnsemblMetazoa"/>
        </authorList>
    </citation>
    <scope>IDENTIFICATION</scope>
    <source>
        <strain evidence="4">STECLA/ALBI9_A</strain>
    </source>
</reference>
<dbReference type="InterPro" id="IPR020904">
    <property type="entry name" value="Sc_DH/Rdtase_CS"/>
</dbReference>
<reference evidence="4 5" key="1">
    <citation type="journal article" date="2017" name="G3 (Bethesda)">
        <title>The Physical Genome Mapping of Anopheles albimanus Corrected Scaffold Misassemblies and Identified Interarm Rearrangements in Genus Anopheles.</title>
        <authorList>
            <person name="Artemov G.N."/>
            <person name="Peery A.N."/>
            <person name="Jiang X."/>
            <person name="Tu Z."/>
            <person name="Stegniy V.N."/>
            <person name="Sharakhova M.V."/>
            <person name="Sharakhov I.V."/>
        </authorList>
    </citation>
    <scope>NUCLEOTIDE SEQUENCE [LARGE SCALE GENOMIC DNA]</scope>
    <source>
        <strain evidence="4 5">ALBI9_A</strain>
    </source>
</reference>
<dbReference type="KEGG" id="aali:118464278"/>
<dbReference type="InterPro" id="IPR002347">
    <property type="entry name" value="SDR_fam"/>
</dbReference>
<evidence type="ECO:0000256" key="1">
    <source>
        <dbReference type="ARBA" id="ARBA00006484"/>
    </source>
</evidence>
<evidence type="ECO:0000256" key="2">
    <source>
        <dbReference type="ARBA" id="ARBA00023002"/>
    </source>
</evidence>
<dbReference type="PROSITE" id="PS00061">
    <property type="entry name" value="ADH_SHORT"/>
    <property type="match status" value="1"/>
</dbReference>
<dbReference type="SUPFAM" id="SSF51735">
    <property type="entry name" value="NAD(P)-binding Rossmann-fold domains"/>
    <property type="match status" value="1"/>
</dbReference>
<organism evidence="4 5">
    <name type="scientific">Anopheles albimanus</name>
    <name type="common">New world malaria mosquito</name>
    <dbReference type="NCBI Taxonomy" id="7167"/>
    <lineage>
        <taxon>Eukaryota</taxon>
        <taxon>Metazoa</taxon>
        <taxon>Ecdysozoa</taxon>
        <taxon>Arthropoda</taxon>
        <taxon>Hexapoda</taxon>
        <taxon>Insecta</taxon>
        <taxon>Pterygota</taxon>
        <taxon>Neoptera</taxon>
        <taxon>Endopterygota</taxon>
        <taxon>Diptera</taxon>
        <taxon>Nematocera</taxon>
        <taxon>Culicoidea</taxon>
        <taxon>Culicidae</taxon>
        <taxon>Anophelinae</taxon>
        <taxon>Anopheles</taxon>
    </lineage>
</organism>
<evidence type="ECO:0000313" key="4">
    <source>
        <dbReference type="EnsemblMetazoa" id="AALB004591-PA"/>
    </source>
</evidence>
<keyword evidence="5" id="KW-1185">Reference proteome</keyword>
<accession>A0A182FDK1</accession>
<dbReference type="PANTHER" id="PTHR44229:SF8">
    <property type="entry name" value="ALCOHOL DEHYDROGENASE-RELATED"/>
    <property type="match status" value="1"/>
</dbReference>